<name>A0ABP9RV85_9ACTN</name>
<dbReference type="InterPro" id="IPR006530">
    <property type="entry name" value="YD"/>
</dbReference>
<evidence type="ECO:0000256" key="2">
    <source>
        <dbReference type="SAM" id="MobiDB-lite"/>
    </source>
</evidence>
<feature type="compositionally biased region" description="Polar residues" evidence="2">
    <location>
        <begin position="1152"/>
        <end position="1169"/>
    </location>
</feature>
<protein>
    <submittedName>
        <fullName evidence="4">RHS repeat-associated core domain-containing protein</fullName>
    </submittedName>
</protein>
<dbReference type="NCBIfam" id="TIGR01643">
    <property type="entry name" value="YD_repeat_2x"/>
    <property type="match status" value="2"/>
</dbReference>
<dbReference type="Pfam" id="PF05593">
    <property type="entry name" value="RHS_repeat"/>
    <property type="match status" value="3"/>
</dbReference>
<feature type="domain" description="Teneurin-like YD-shell" evidence="3">
    <location>
        <begin position="1575"/>
        <end position="1674"/>
    </location>
</feature>
<dbReference type="PANTHER" id="PTHR32305:SF17">
    <property type="entry name" value="TRNA NUCLEASE WAPA"/>
    <property type="match status" value="1"/>
</dbReference>
<keyword evidence="5" id="KW-1185">Reference proteome</keyword>
<dbReference type="PANTHER" id="PTHR32305">
    <property type="match status" value="1"/>
</dbReference>
<keyword evidence="1" id="KW-0677">Repeat</keyword>
<organism evidence="4 5">
    <name type="scientific">Rugosimonospora acidiphila</name>
    <dbReference type="NCBI Taxonomy" id="556531"/>
    <lineage>
        <taxon>Bacteria</taxon>
        <taxon>Bacillati</taxon>
        <taxon>Actinomycetota</taxon>
        <taxon>Actinomycetes</taxon>
        <taxon>Micromonosporales</taxon>
        <taxon>Micromonosporaceae</taxon>
        <taxon>Rugosimonospora</taxon>
    </lineage>
</organism>
<feature type="region of interest" description="Disordered" evidence="2">
    <location>
        <begin position="1691"/>
        <end position="1723"/>
    </location>
</feature>
<dbReference type="EMBL" id="BAABJQ010000009">
    <property type="protein sequence ID" value="GAA5187113.1"/>
    <property type="molecule type" value="Genomic_DNA"/>
</dbReference>
<comment type="caution">
    <text evidence="4">The sequence shown here is derived from an EMBL/GenBank/DDBJ whole genome shotgun (WGS) entry which is preliminary data.</text>
</comment>
<evidence type="ECO:0000313" key="5">
    <source>
        <dbReference type="Proteomes" id="UP001501570"/>
    </source>
</evidence>
<feature type="region of interest" description="Disordered" evidence="2">
    <location>
        <begin position="1150"/>
        <end position="1169"/>
    </location>
</feature>
<feature type="region of interest" description="Disordered" evidence="2">
    <location>
        <begin position="662"/>
        <end position="682"/>
    </location>
</feature>
<reference evidence="5" key="1">
    <citation type="journal article" date="2019" name="Int. J. Syst. Evol. Microbiol.">
        <title>The Global Catalogue of Microorganisms (GCM) 10K type strain sequencing project: providing services to taxonomists for standard genome sequencing and annotation.</title>
        <authorList>
            <consortium name="The Broad Institute Genomics Platform"/>
            <consortium name="The Broad Institute Genome Sequencing Center for Infectious Disease"/>
            <person name="Wu L."/>
            <person name="Ma J."/>
        </authorList>
    </citation>
    <scope>NUCLEOTIDE SEQUENCE [LARGE SCALE GENOMIC DNA]</scope>
    <source>
        <strain evidence="5">JCM 18304</strain>
    </source>
</reference>
<dbReference type="InterPro" id="IPR050708">
    <property type="entry name" value="T6SS_VgrG/RHS"/>
</dbReference>
<sequence>MSVQVLAHDAAATAGLAGLMFKLHRTDATAAMAATVSVDYSSFRNAYGGDWAQRLQVVKLPACAATTPTVPSCRTGTMLPSTNDATTGRVSAQVSASGSDSLFAVAASPSGDAGTYKATALSDAGTWQVATEGGEFSWSYPMTVPSVPGGLEPTVSADYASSSVDGQTATTNNQPSWLGEGWNLEEGFITRGYESCVDANPGTPANQTGDQCWGTDNASLMLNGLSTPLVKVSNDTWHPQDDNGETVQHLTSTTNDNGDNNGEYWVVTTTDGTRYYFGMNHLPGWTGDDTATQSVLTAPVFGSDPENPSTTAFADSAQTQAYRWNLDYVVDPHGDAIAYYYTPETNAYGELLGKKVVSYVRGGTLQRIDYGLRSDSVYSTPAAAQVVFGIADRCVTSGAACDTHNAANWPDVPWDQACAATATSCGTNISPTFWSTKRLSTVTTQVRNGTAYTPVDRWTLTQSYPDPGDTSGDAMWLNSIQRTGLVGGSTSTPAVTFHGITYPNRINTPGDGIVPMDKYRITSIDNESGGVLDVAYDAPDCDPAKFPTPDTNTTRCFPQIWTPPDNANQRTDWFAKYVVGQISEEDTVGGNPDEVTTYEYPKNGGAWHYTDNALVPASRRTWSTWRGYQNVQVIDGDPLDPNSAQSEVDYTYYRGMDGDKLTSGTRSASVTDSQGSVHPDANQLSGQQLEEVTRNGVDGPVVTDEITTPWQNGPTATQGSLSAYMVETGKDVTRTALSAGGWRTTETDTTFNTHDLPTKVSDLGDTGTAADDQCVTTSYATVSTSNLVDLPADVATVGATCGTALSFPADAISDETHTYNSAGDALTTGEVDSYSGTTPHYVTTDTFTYDAYGRVLTSTDPLGNEIRDSYGAPVAGSPAPTSETDATNALGKITTTVDSVAFDQPVKTIDPAGNTTTLTYDALGRLTQVWNPDRPATSSPSQKFGYSVSTSAASWQSTSALDANGNYQTSYTLYDGFMRQRQTQVPAHNNTTSSTAIWRELTDTFYDSQGQVTRENSAYINAAAPSGTLAVSTDPTLIPHATLTEHDGAQRAVVVSELENGNLATDAAGNPWKTITAYGGDHTDVTPPVGTTPTTTYTDARGNTTQLRQYHGSTPTGSFDTTSYTYTRAGQQATITDAAGDSWTYGYDVRGDQTSASDPDKGTSTSTYDVDGNLLSSTDARGQTLAYTYDALNRKTGQYDGSTAGTLLASWAYDPNLGFTSSASTFTGGAEYSQTIDAVDADGRPTKQSVVIPDTQKGLSGTYTTTTTYKPDGSPNTVTTPALGNLPSEALSYTYDYLGAAVSMSGLAFYVTNTLYGQDNQVEQLQFGPDTKAAWETLTRDIPTDRLTTIGVQTLHSDGNVDTQRYGYDLSGTITSETDQMPGQATDNQCFGYDYLQRLTQAWTTTATACGTPGAALGGPAAYWQTYSYNLLGDRTQQVQHATTAGGTDTTTDYGYATAGHAHALSSVTTTSPAGTKTAGYAYNATGDTTGRPGPDGGAQTLTWNQNDQTSQVTEGTSTASYLYAADGSRLIAHDASGTTLYLPSGEVHVGTGGNGATGTRYYTYDNLTVARRVGATVTYLVSDSQGTTNLEIDSGTLAVTKRRFDPFGNPRGGTAFPGDRGFIGGTRDTTTGLTHLGARDYDPSLGRFTSVDPILVPSEPADFDPYVYSQDNPATMSDPSGQLPGMSGCISNGNGDCVPEKDLPPQLTHPKPPAKPTGGSGSSGGYGNLICSILPKYCGYSTDRCGGLYPCGSPYAPPKVQRPPVPIKSYDNSHIPSPKPRPAPSLISRLGGGISSLLSSGWNHVKKGFKNYSDWIGNHPAIMTGLGLGLAVLSTAFSFGLAAPAILALDTELVAGEVTAAGVAVDVASFGDDCTQGCTGNDVAALATDAAGFGYAPAFVRAMGAGGAALLVPKLTEWASRVGERISATLGLGTTVGLSFYPSPSDPKGH</sequence>
<dbReference type="Pfam" id="PF25023">
    <property type="entry name" value="TEN_YD-shell"/>
    <property type="match status" value="1"/>
</dbReference>
<dbReference type="InterPro" id="IPR022385">
    <property type="entry name" value="Rhs_assc_core"/>
</dbReference>
<accession>A0ABP9RV85</accession>
<evidence type="ECO:0000256" key="1">
    <source>
        <dbReference type="ARBA" id="ARBA00022737"/>
    </source>
</evidence>
<dbReference type="Gene3D" id="2.180.10.10">
    <property type="entry name" value="RHS repeat-associated core"/>
    <property type="match status" value="2"/>
</dbReference>
<dbReference type="InterPro" id="IPR031325">
    <property type="entry name" value="RHS_repeat"/>
</dbReference>
<gene>
    <name evidence="4" type="ORF">GCM10023322_34690</name>
</gene>
<dbReference type="NCBIfam" id="TIGR03696">
    <property type="entry name" value="Rhs_assc_core"/>
    <property type="match status" value="1"/>
</dbReference>
<dbReference type="InterPro" id="IPR056823">
    <property type="entry name" value="TEN-like_YD-shell"/>
</dbReference>
<dbReference type="Proteomes" id="UP001501570">
    <property type="component" value="Unassembled WGS sequence"/>
</dbReference>
<evidence type="ECO:0000259" key="3">
    <source>
        <dbReference type="Pfam" id="PF25023"/>
    </source>
</evidence>
<proteinExistence type="predicted"/>
<evidence type="ECO:0000313" key="4">
    <source>
        <dbReference type="EMBL" id="GAA5187113.1"/>
    </source>
</evidence>